<dbReference type="AlphaFoldDB" id="A0AA41X7N8"/>
<reference evidence="1" key="1">
    <citation type="submission" date="2022-07" db="EMBL/GenBank/DDBJ databases">
        <authorList>
            <person name="Li W.-J."/>
            <person name="Deng Q.-Q."/>
        </authorList>
    </citation>
    <scope>NUCLEOTIDE SEQUENCE</scope>
    <source>
        <strain evidence="1">SYSU M60031</strain>
    </source>
</reference>
<dbReference type="PANTHER" id="PTHR39328">
    <property type="entry name" value="BLL2871 PROTEIN"/>
    <property type="match status" value="1"/>
</dbReference>
<dbReference type="Gene3D" id="3.60.20.10">
    <property type="entry name" value="Glutamine Phosphoribosylpyrophosphate, subunit 1, domain 1"/>
    <property type="match status" value="1"/>
</dbReference>
<name>A0AA41X7N8_9BACI</name>
<dbReference type="RefSeq" id="WP_254760342.1">
    <property type="nucleotide sequence ID" value="NZ_JANCLT010000011.1"/>
</dbReference>
<organism evidence="1 2">
    <name type="scientific">Ectobacillus ponti</name>
    <dbReference type="NCBI Taxonomy" id="2961894"/>
    <lineage>
        <taxon>Bacteria</taxon>
        <taxon>Bacillati</taxon>
        <taxon>Bacillota</taxon>
        <taxon>Bacilli</taxon>
        <taxon>Bacillales</taxon>
        <taxon>Bacillaceae</taxon>
        <taxon>Ectobacillus</taxon>
    </lineage>
</organism>
<keyword evidence="2" id="KW-1185">Reference proteome</keyword>
<dbReference type="Pfam" id="PF06267">
    <property type="entry name" value="DUF1028"/>
    <property type="match status" value="1"/>
</dbReference>
<dbReference type="PANTHER" id="PTHR39328:SF1">
    <property type="entry name" value="BLL2871 PROTEIN"/>
    <property type="match status" value="1"/>
</dbReference>
<protein>
    <submittedName>
        <fullName evidence="1">DUF1028 domain-containing protein</fullName>
    </submittedName>
</protein>
<dbReference type="EMBL" id="JANCLT010000011">
    <property type="protein sequence ID" value="MCP8970424.1"/>
    <property type="molecule type" value="Genomic_DNA"/>
</dbReference>
<dbReference type="InterPro" id="IPR010430">
    <property type="entry name" value="DUF1028"/>
</dbReference>
<gene>
    <name evidence="1" type="ORF">NK662_18055</name>
</gene>
<proteinExistence type="predicted"/>
<comment type="caution">
    <text evidence="1">The sequence shown here is derived from an EMBL/GenBank/DDBJ whole genome shotgun (WGS) entry which is preliminary data.</text>
</comment>
<accession>A0AA41X7N8</accession>
<evidence type="ECO:0000313" key="2">
    <source>
        <dbReference type="Proteomes" id="UP001156102"/>
    </source>
</evidence>
<evidence type="ECO:0000313" key="1">
    <source>
        <dbReference type="EMBL" id="MCP8970424.1"/>
    </source>
</evidence>
<dbReference type="Proteomes" id="UP001156102">
    <property type="component" value="Unassembled WGS sequence"/>
</dbReference>
<dbReference type="SUPFAM" id="SSF56235">
    <property type="entry name" value="N-terminal nucleophile aminohydrolases (Ntn hydrolases)"/>
    <property type="match status" value="1"/>
</dbReference>
<dbReference type="InterPro" id="IPR029055">
    <property type="entry name" value="Ntn_hydrolases_N"/>
</dbReference>
<sequence length="290" mass="32016">MRDPLVATFSIVGFDPATKEIGIAVQSKFLAVGSVVPWARANVGGIATQSWANTSFGPKGLSLLQEGYHPEEVVEFLVRHDENRDLRQFAILDAQGNTAAYTGKGCFSWAGHVNGQNYSCQGNILVSSKTVESMADSFLSSEGALAQRLIGALDSAQAAGGDSRGKQSAAIYIVKERGGYGGYNDVALDLRVDDHPEPIQELQRLYGLHKLYFPTEEATLLPIQGEVLAELRQYLIEENLLGRDSEPAYTPQMKQAFHAYAMRENFDDRWHEEPVIDAEVLMYMRKGELR</sequence>